<protein>
    <submittedName>
        <fullName evidence="1">Uncharacterized protein</fullName>
    </submittedName>
</protein>
<name>E5QZJ6_ARTGP</name>
<dbReference type="OrthoDB" id="4170557at2759"/>
<keyword evidence="2" id="KW-1185">Reference proteome</keyword>
<dbReference type="RefSeq" id="XP_003176314.1">
    <property type="nucleotide sequence ID" value="XM_003176266.1"/>
</dbReference>
<evidence type="ECO:0000313" key="2">
    <source>
        <dbReference type="Proteomes" id="UP000002669"/>
    </source>
</evidence>
<dbReference type="VEuPathDB" id="FungiDB:MGYG_00401"/>
<evidence type="ECO:0000313" key="1">
    <source>
        <dbReference type="EMBL" id="EFQ97362.1"/>
    </source>
</evidence>
<dbReference type="HOGENOM" id="CLU_1895662_0_0_1"/>
<accession>E5QZJ6</accession>
<organism evidence="2">
    <name type="scientific">Arthroderma gypseum (strain ATCC MYA-4604 / CBS 118893)</name>
    <name type="common">Microsporum gypseum</name>
    <dbReference type="NCBI Taxonomy" id="535722"/>
    <lineage>
        <taxon>Eukaryota</taxon>
        <taxon>Fungi</taxon>
        <taxon>Dikarya</taxon>
        <taxon>Ascomycota</taxon>
        <taxon>Pezizomycotina</taxon>
        <taxon>Eurotiomycetes</taxon>
        <taxon>Eurotiomycetidae</taxon>
        <taxon>Onygenales</taxon>
        <taxon>Arthrodermataceae</taxon>
        <taxon>Nannizzia</taxon>
    </lineage>
</organism>
<dbReference type="EMBL" id="DS989822">
    <property type="protein sequence ID" value="EFQ97362.1"/>
    <property type="molecule type" value="Genomic_DNA"/>
</dbReference>
<dbReference type="InParanoid" id="E5QZJ6"/>
<gene>
    <name evidence="1" type="ORF">MGYG_00401</name>
</gene>
<reference evidence="2" key="1">
    <citation type="journal article" date="2012" name="MBio">
        <title>Comparative genome analysis of Trichophyton rubrum and related dermatophytes reveals candidate genes involved in infection.</title>
        <authorList>
            <person name="Martinez D.A."/>
            <person name="Oliver B.G."/>
            <person name="Graeser Y."/>
            <person name="Goldberg J.M."/>
            <person name="Li W."/>
            <person name="Martinez-Rossi N.M."/>
            <person name="Monod M."/>
            <person name="Shelest E."/>
            <person name="Barton R.C."/>
            <person name="Birch E."/>
            <person name="Brakhage A.A."/>
            <person name="Chen Z."/>
            <person name="Gurr S.J."/>
            <person name="Heiman D."/>
            <person name="Heitman J."/>
            <person name="Kosti I."/>
            <person name="Rossi A."/>
            <person name="Saif S."/>
            <person name="Samalova M."/>
            <person name="Saunders C.W."/>
            <person name="Shea T."/>
            <person name="Summerbell R.C."/>
            <person name="Xu J."/>
            <person name="Young S."/>
            <person name="Zeng Q."/>
            <person name="Birren B.W."/>
            <person name="Cuomo C.A."/>
            <person name="White T.C."/>
        </authorList>
    </citation>
    <scope>NUCLEOTIDE SEQUENCE [LARGE SCALE GENOMIC DNA]</scope>
    <source>
        <strain evidence="2">ATCC MYA-4604 / CBS 118893</strain>
    </source>
</reference>
<dbReference type="Proteomes" id="UP000002669">
    <property type="component" value="Unassembled WGS sequence"/>
</dbReference>
<proteinExistence type="predicted"/>
<dbReference type="GeneID" id="10031631"/>
<sequence length="134" mass="14966">MAGQIVADNSDMLDNFLREGLSLQHLCHHAILFDYPPNETLRVQAIGRLQRVDQRLSKAIPSMVAELNKQIFRAKEEGNEIDLGQWAVGADGALVKRGEEGERMEEDAESTWLVGEDVVRRLPQLMGGEECPVP</sequence>
<dbReference type="AlphaFoldDB" id="E5QZJ6"/>